<dbReference type="Gene3D" id="3.40.50.410">
    <property type="entry name" value="von Willebrand factor, type A domain"/>
    <property type="match status" value="1"/>
</dbReference>
<dbReference type="AlphaFoldDB" id="Q75FZ1"/>
<dbReference type="InterPro" id="IPR050768">
    <property type="entry name" value="UPF0353/GerABKA_families"/>
</dbReference>
<feature type="transmembrane region" description="Helical" evidence="5">
    <location>
        <begin position="12"/>
        <end position="31"/>
    </location>
</feature>
<dbReference type="SMART" id="SM00327">
    <property type="entry name" value="VWA"/>
    <property type="match status" value="1"/>
</dbReference>
<proteinExistence type="predicted"/>
<evidence type="ECO:0000259" key="6">
    <source>
        <dbReference type="PROSITE" id="PS50234"/>
    </source>
</evidence>
<dbReference type="EMBL" id="AE016824">
    <property type="protein sequence ID" value="AAS72069.1"/>
    <property type="molecule type" value="Genomic_DNA"/>
</dbReference>
<dbReference type="InterPro" id="IPR033881">
    <property type="entry name" value="vWA_BatA_type"/>
</dbReference>
<dbReference type="PROSITE" id="PS50234">
    <property type="entry name" value="VWFA"/>
    <property type="match status" value="1"/>
</dbReference>
<dbReference type="SUPFAM" id="SSF53300">
    <property type="entry name" value="vWA-like"/>
    <property type="match status" value="1"/>
</dbReference>
<evidence type="ECO:0000313" key="8">
    <source>
        <dbReference type="Proteomes" id="UP000007037"/>
    </source>
</evidence>
<dbReference type="InterPro" id="IPR002035">
    <property type="entry name" value="VWF_A"/>
</dbReference>
<keyword evidence="3 5" id="KW-1133">Transmembrane helix</keyword>
<evidence type="ECO:0000256" key="3">
    <source>
        <dbReference type="ARBA" id="ARBA00022989"/>
    </source>
</evidence>
<evidence type="ECO:0000313" key="7">
    <source>
        <dbReference type="EMBL" id="AAS72069.1"/>
    </source>
</evidence>
<dbReference type="Pfam" id="PF00092">
    <property type="entry name" value="VWA"/>
    <property type="match status" value="1"/>
</dbReference>
<keyword evidence="4 5" id="KW-0472">Membrane</keyword>
<gene>
    <name evidence="7" type="primary">batA</name>
    <name evidence="7" type="ordered locus">LIC_20040</name>
</gene>
<evidence type="ECO:0000256" key="1">
    <source>
        <dbReference type="ARBA" id="ARBA00022475"/>
    </source>
</evidence>
<dbReference type="Proteomes" id="UP000007037">
    <property type="component" value="Chromosome II"/>
</dbReference>
<dbReference type="CDD" id="cd01467">
    <property type="entry name" value="vWA_BatA_type"/>
    <property type="match status" value="1"/>
</dbReference>
<keyword evidence="2 5" id="KW-0812">Transmembrane</keyword>
<dbReference type="HOGENOM" id="CLU_024570_0_0_12"/>
<reference evidence="7 8" key="1">
    <citation type="journal article" date="2004" name="J. Bacteriol.">
        <title>Comparative genomics of two Leptospira interrogans serovars reveals novel insights into physiology and pathogenesis.</title>
        <authorList>
            <person name="Nascimento A.L."/>
            <person name="Ko A.I."/>
            <person name="Martins E.A."/>
            <person name="Monteiro-Vitorello C.B."/>
            <person name="Ho P.L."/>
            <person name="Haake D.A."/>
            <person name="Verjovski-Almeida S."/>
            <person name="Hartskeerl R.A."/>
            <person name="Marques M.V."/>
            <person name="Oliveira M.C."/>
            <person name="Menck C.F."/>
            <person name="Leite L.C."/>
            <person name="Carrer H."/>
            <person name="Coutinho L.L."/>
            <person name="Degrave W.M."/>
            <person name="Dellagostin O.A."/>
            <person name="El-Dorry H."/>
            <person name="Ferro E.S."/>
            <person name="Ferro M.I."/>
            <person name="Furlan L.R."/>
            <person name="Gamberini M."/>
            <person name="Giglioti E.A."/>
            <person name="Goes-Neto A."/>
            <person name="Goldman G.H."/>
            <person name="Goldman M.H."/>
            <person name="Harakava R."/>
            <person name="Jeronimo S.M."/>
            <person name="Junqueira-De-Azevedo I.L."/>
            <person name="Kimura E.T."/>
            <person name="Kuramae E.E."/>
            <person name="Lemos E.G."/>
            <person name="Lemos M.V."/>
            <person name="Marino C.L."/>
            <person name="Nunes L.R."/>
            <person name="De Oliveira R.C."/>
            <person name="Pereira G.G."/>
            <person name="Reis M.S."/>
            <person name="Schriefer A."/>
            <person name="Siqueira W.J."/>
            <person name="Sommer P."/>
            <person name="Tsai S.M."/>
            <person name="Simpson A.J."/>
            <person name="Ferro J.A."/>
            <person name="Camargo L.E."/>
            <person name="Kitajima J.P."/>
            <person name="Setubal J.C."/>
            <person name="Van Sluys M.A."/>
        </authorList>
    </citation>
    <scope>NUCLEOTIDE SEQUENCE [LARGE SCALE GENOMIC DNA]</scope>
    <source>
        <strain evidence="7 8">Fiocruz L1-130</strain>
    </source>
</reference>
<sequence>MERNLGSKMNFQYPYALLLLIPVWIWAFIYYKNKIYLKKMEIRFPGRRESTFSKFENLGKFLPILRPIAISLMILSLSGPGKKITFLPDEKEGVDILIALDVSGSMSRSRDFLPETRLGVSKKLLKRFIEKRNNDRLGLVVFAGAAYLQAPLTGDRESLSEILETIEEETVTEQGTAIGDAIILSTYRLRNSKARSKVIVLITDGVSNTGKIDPVTATDLAEQIGAKIYSVGIGKEDGSYEINFEILQELSANTGGRFFRAEDPEEMKAVLSSIDSLEKDPLQSPPKEIRETEYEIWLYRALAVLLLDLILRAFFLRYYV</sequence>
<dbReference type="PANTHER" id="PTHR22550">
    <property type="entry name" value="SPORE GERMINATION PROTEIN"/>
    <property type="match status" value="1"/>
</dbReference>
<name>Q75FZ1_LEPIC</name>
<dbReference type="KEGG" id="lic:LIC_20040"/>
<dbReference type="PANTHER" id="PTHR22550:SF5">
    <property type="entry name" value="LEUCINE ZIPPER PROTEIN 4"/>
    <property type="match status" value="1"/>
</dbReference>
<evidence type="ECO:0000256" key="2">
    <source>
        <dbReference type="ARBA" id="ARBA00022692"/>
    </source>
</evidence>
<organism evidence="7 8">
    <name type="scientific">Leptospira interrogans serogroup Icterohaemorrhagiae serovar copenhageni (strain Fiocruz L1-130)</name>
    <dbReference type="NCBI Taxonomy" id="267671"/>
    <lineage>
        <taxon>Bacteria</taxon>
        <taxon>Pseudomonadati</taxon>
        <taxon>Spirochaetota</taxon>
        <taxon>Spirochaetia</taxon>
        <taxon>Leptospirales</taxon>
        <taxon>Leptospiraceae</taxon>
        <taxon>Leptospira</taxon>
    </lineage>
</organism>
<evidence type="ECO:0000256" key="5">
    <source>
        <dbReference type="SAM" id="Phobius"/>
    </source>
</evidence>
<dbReference type="InterPro" id="IPR036465">
    <property type="entry name" value="vWFA_dom_sf"/>
</dbReference>
<feature type="domain" description="VWFA" evidence="6">
    <location>
        <begin position="95"/>
        <end position="274"/>
    </location>
</feature>
<accession>Q75FZ1</accession>
<protein>
    <submittedName>
        <fullName evidence="7">BatA</fullName>
    </submittedName>
</protein>
<dbReference type="NCBIfam" id="NF047508">
    <property type="entry name" value="VWA_BatA_Lepto"/>
    <property type="match status" value="1"/>
</dbReference>
<keyword evidence="1" id="KW-1003">Cell membrane</keyword>
<evidence type="ECO:0000256" key="4">
    <source>
        <dbReference type="ARBA" id="ARBA00023136"/>
    </source>
</evidence>